<evidence type="ECO:0000313" key="4">
    <source>
        <dbReference type="RefSeq" id="XP_028149581.1"/>
    </source>
</evidence>
<protein>
    <submittedName>
        <fullName evidence="3 4">Twist-related protein-like</fullName>
    </submittedName>
</protein>
<dbReference type="Gene3D" id="4.10.280.10">
    <property type="entry name" value="Helix-loop-helix DNA-binding domain"/>
    <property type="match status" value="1"/>
</dbReference>
<dbReference type="InterPro" id="IPR036638">
    <property type="entry name" value="HLH_DNA-bd_sf"/>
</dbReference>
<sequence length="210" mass="24611">MIQHEESISERLGIKIIDSSSNIDKYPRNSIFKQQYSLRPRSRKRKHIFLEDNDIYINSLQSNKSKSKAPPLSKYRRKNANARERTRMKEINAAFEMLRKAVPHMTQQEQQNEKLTKITTLKLAMKYISTLSELLSIKRNSFVVSDYHHSEECVIGLDNASQTIHINNSKHNITDFILDLRGESFYKTAFPTFFYDFSEQLTNIECILSN</sequence>
<dbReference type="PANTHER" id="PTHR19290:SF147">
    <property type="entry name" value="HELIX-LOOP-HELIX PROTEIN DELILAH"/>
    <property type="match status" value="1"/>
</dbReference>
<dbReference type="GO" id="GO:0070888">
    <property type="term" value="F:E-box binding"/>
    <property type="evidence" value="ECO:0007669"/>
    <property type="project" value="TreeGrafter"/>
</dbReference>
<dbReference type="AlphaFoldDB" id="A0A6P7GI64"/>
<evidence type="ECO:0000259" key="2">
    <source>
        <dbReference type="PROSITE" id="PS50888"/>
    </source>
</evidence>
<dbReference type="PROSITE" id="PS50888">
    <property type="entry name" value="BHLH"/>
    <property type="match status" value="1"/>
</dbReference>
<feature type="domain" description="BHLH" evidence="2">
    <location>
        <begin position="75"/>
        <end position="131"/>
    </location>
</feature>
<name>A0A6P7GI64_DIAVI</name>
<evidence type="ECO:0000256" key="1">
    <source>
        <dbReference type="SAM" id="MobiDB-lite"/>
    </source>
</evidence>
<dbReference type="GO" id="GO:0003700">
    <property type="term" value="F:DNA-binding transcription factor activity"/>
    <property type="evidence" value="ECO:0007669"/>
    <property type="project" value="TreeGrafter"/>
</dbReference>
<evidence type="ECO:0000313" key="3">
    <source>
        <dbReference type="RefSeq" id="XP_028149573.1"/>
    </source>
</evidence>
<dbReference type="InterPro" id="IPR011598">
    <property type="entry name" value="bHLH_dom"/>
</dbReference>
<dbReference type="GO" id="GO:0005634">
    <property type="term" value="C:nucleus"/>
    <property type="evidence" value="ECO:0007669"/>
    <property type="project" value="TreeGrafter"/>
</dbReference>
<gene>
    <name evidence="3 4" type="primary">LOC114342965</name>
</gene>
<dbReference type="SMART" id="SM00353">
    <property type="entry name" value="HLH"/>
    <property type="match status" value="1"/>
</dbReference>
<feature type="region of interest" description="Disordered" evidence="1">
    <location>
        <begin position="61"/>
        <end position="83"/>
    </location>
</feature>
<dbReference type="InterPro" id="IPR050359">
    <property type="entry name" value="bHLH_transcription_factors"/>
</dbReference>
<dbReference type="SUPFAM" id="SSF47459">
    <property type="entry name" value="HLH, helix-loop-helix DNA-binding domain"/>
    <property type="match status" value="1"/>
</dbReference>
<proteinExistence type="predicted"/>
<dbReference type="CDD" id="cd11431">
    <property type="entry name" value="bHLH_TS_taxi_Dei"/>
    <property type="match status" value="1"/>
</dbReference>
<dbReference type="OrthoDB" id="10063280at2759"/>
<reference evidence="3 4" key="1">
    <citation type="submission" date="2025-04" db="UniProtKB">
        <authorList>
            <consortium name="RefSeq"/>
        </authorList>
    </citation>
    <scope>IDENTIFICATION</scope>
    <source>
        <tissue evidence="3 4">Whole insect</tissue>
    </source>
</reference>
<dbReference type="GO" id="GO:0045944">
    <property type="term" value="P:positive regulation of transcription by RNA polymerase II"/>
    <property type="evidence" value="ECO:0007669"/>
    <property type="project" value="TreeGrafter"/>
</dbReference>
<organism evidence="4">
    <name type="scientific">Diabrotica virgifera virgifera</name>
    <name type="common">western corn rootworm</name>
    <dbReference type="NCBI Taxonomy" id="50390"/>
    <lineage>
        <taxon>Eukaryota</taxon>
        <taxon>Metazoa</taxon>
        <taxon>Ecdysozoa</taxon>
        <taxon>Arthropoda</taxon>
        <taxon>Hexapoda</taxon>
        <taxon>Insecta</taxon>
        <taxon>Pterygota</taxon>
        <taxon>Neoptera</taxon>
        <taxon>Endopterygota</taxon>
        <taxon>Coleoptera</taxon>
        <taxon>Polyphaga</taxon>
        <taxon>Cucujiformia</taxon>
        <taxon>Chrysomeloidea</taxon>
        <taxon>Chrysomelidae</taxon>
        <taxon>Galerucinae</taxon>
        <taxon>Diabroticina</taxon>
        <taxon>Diabroticites</taxon>
        <taxon>Diabrotica</taxon>
    </lineage>
</organism>
<dbReference type="KEGG" id="dvv:114342965"/>
<accession>A0A6P7GI64</accession>
<dbReference type="Pfam" id="PF00010">
    <property type="entry name" value="HLH"/>
    <property type="match status" value="1"/>
</dbReference>
<dbReference type="RefSeq" id="XP_028149581.1">
    <property type="nucleotide sequence ID" value="XM_028293780.1"/>
</dbReference>
<dbReference type="RefSeq" id="XP_028149573.1">
    <property type="nucleotide sequence ID" value="XM_028293772.1"/>
</dbReference>
<dbReference type="GO" id="GO:0046983">
    <property type="term" value="F:protein dimerization activity"/>
    <property type="evidence" value="ECO:0007669"/>
    <property type="project" value="InterPro"/>
</dbReference>
<dbReference type="GO" id="GO:0009653">
    <property type="term" value="P:anatomical structure morphogenesis"/>
    <property type="evidence" value="ECO:0007669"/>
    <property type="project" value="TreeGrafter"/>
</dbReference>
<dbReference type="PANTHER" id="PTHR19290">
    <property type="entry name" value="BASIC HELIX-LOOP-HELIX PROTEIN NEUROGENIN-RELATED"/>
    <property type="match status" value="1"/>
</dbReference>